<organism evidence="1 2">
    <name type="scientific">Coniosporium uncinatum</name>
    <dbReference type="NCBI Taxonomy" id="93489"/>
    <lineage>
        <taxon>Eukaryota</taxon>
        <taxon>Fungi</taxon>
        <taxon>Dikarya</taxon>
        <taxon>Ascomycota</taxon>
        <taxon>Pezizomycotina</taxon>
        <taxon>Dothideomycetes</taxon>
        <taxon>Dothideomycetes incertae sedis</taxon>
        <taxon>Coniosporium</taxon>
    </lineage>
</organism>
<gene>
    <name evidence="1" type="ORF">LTS18_008404</name>
</gene>
<protein>
    <submittedName>
        <fullName evidence="1">Uncharacterized protein</fullName>
    </submittedName>
</protein>
<name>A0ACC3DA61_9PEZI</name>
<evidence type="ECO:0000313" key="1">
    <source>
        <dbReference type="EMBL" id="KAK3064306.1"/>
    </source>
</evidence>
<keyword evidence="2" id="KW-1185">Reference proteome</keyword>
<evidence type="ECO:0000313" key="2">
    <source>
        <dbReference type="Proteomes" id="UP001186974"/>
    </source>
</evidence>
<accession>A0ACC3DA61</accession>
<sequence length="346" mass="37931">MPISILAVLVAIFVSFSCCQNDSEASSCTSFHVGNKSEVASQYHHHNNISAFWNDLLKPRFALGPAYPINYEANTSDFSPIFDSLIRKNITSAFDERWPLEFLPTLNALISSANAAPITNASLASNLYLRNGYAHLIVEIPGTGASPALPRDPASPDRVWTSVLDWIATQPSLDSRKVVFWGVSTGGYYGMRVSPTRIAIASSAPSGNGGWSHCTLTGKKWMHIADAGEYPTSLSTNFCVKIPGTTLEARRTRFLDDLPRLKSRFSLVDSGVLEEADSAPLLLVNWIEDTIFQVEDSMVLLEFGRLKSARFVRGAHHPGEPAATPVIFRWTENLMASVSQCLCMVC</sequence>
<reference evidence="1" key="1">
    <citation type="submission" date="2024-09" db="EMBL/GenBank/DDBJ databases">
        <title>Black Yeasts Isolated from many extreme environments.</title>
        <authorList>
            <person name="Coleine C."/>
            <person name="Stajich J.E."/>
            <person name="Selbmann L."/>
        </authorList>
    </citation>
    <scope>NUCLEOTIDE SEQUENCE</scope>
    <source>
        <strain evidence="1">CCFEE 5737</strain>
    </source>
</reference>
<proteinExistence type="predicted"/>
<dbReference type="EMBL" id="JAWDJW010006552">
    <property type="protein sequence ID" value="KAK3064306.1"/>
    <property type="molecule type" value="Genomic_DNA"/>
</dbReference>
<comment type="caution">
    <text evidence="1">The sequence shown here is derived from an EMBL/GenBank/DDBJ whole genome shotgun (WGS) entry which is preliminary data.</text>
</comment>
<dbReference type="Proteomes" id="UP001186974">
    <property type="component" value="Unassembled WGS sequence"/>
</dbReference>